<dbReference type="Gene3D" id="1.10.510.10">
    <property type="entry name" value="Transferase(Phosphotransferase) domain 1"/>
    <property type="match status" value="2"/>
</dbReference>
<evidence type="ECO:0000313" key="4">
    <source>
        <dbReference type="EMBL" id="CAL4218049.1"/>
    </source>
</evidence>
<gene>
    <name evidence="4" type="ORF">MNOR_LOCUS38861</name>
</gene>
<keyword evidence="1" id="KW-0547">Nucleotide-binding</keyword>
<dbReference type="AlphaFoldDB" id="A0AAV2SPQ4"/>
<dbReference type="Proteomes" id="UP001497623">
    <property type="component" value="Unassembled WGS sequence"/>
</dbReference>
<dbReference type="InterPro" id="IPR001245">
    <property type="entry name" value="Ser-Thr/Tyr_kinase_cat_dom"/>
</dbReference>
<dbReference type="GO" id="GO:0004672">
    <property type="term" value="F:protein kinase activity"/>
    <property type="evidence" value="ECO:0007669"/>
    <property type="project" value="InterPro"/>
</dbReference>
<organism evidence="4 5">
    <name type="scientific">Meganyctiphanes norvegica</name>
    <name type="common">Northern krill</name>
    <name type="synonym">Thysanopoda norvegica</name>
    <dbReference type="NCBI Taxonomy" id="48144"/>
    <lineage>
        <taxon>Eukaryota</taxon>
        <taxon>Metazoa</taxon>
        <taxon>Ecdysozoa</taxon>
        <taxon>Arthropoda</taxon>
        <taxon>Crustacea</taxon>
        <taxon>Multicrustacea</taxon>
        <taxon>Malacostraca</taxon>
        <taxon>Eumalacostraca</taxon>
        <taxon>Eucarida</taxon>
        <taxon>Euphausiacea</taxon>
        <taxon>Euphausiidae</taxon>
        <taxon>Meganyctiphanes</taxon>
    </lineage>
</organism>
<keyword evidence="2" id="KW-0067">ATP-binding</keyword>
<dbReference type="PRINTS" id="PR00109">
    <property type="entry name" value="TYRKINASE"/>
</dbReference>
<proteinExistence type="predicted"/>
<comment type="caution">
    <text evidence="4">The sequence shown here is derived from an EMBL/GenBank/DDBJ whole genome shotgun (WGS) entry which is preliminary data.</text>
</comment>
<sequence length="402" mass="46285">KKKYIHRDLTAKHILLGENNSIKIAKSGLSILSTEDVNPATHFKISERWAAPEVLTHTFFSIKSDVWAFGIVLYEIVTHGKIPYENLTDEQTKRRVINGYRNSKPPGCEEHLYDIMMDMWNKSPDQRPTFETLQWQLDQYFKLPELERNRIELNKTIGKGKLGEVYDGVYDGIAANGKVRVAVKVLNSDSVELVEAYVMKILQHKHLIQIFGVCTLEKPLYIITKYMKNGNLLDYLKKIRDTVDQLDFHMQVKIAAQVASGMAFIEQNDYVHGDLTARNVLVGENNAIKIAKSGFSRLSSEDINSTTELPVALAAPEIHNHCKYSIQSDVWAFGFLLYQIVTHGNIPYSELTYEQTIIKLKEGFRIPKPPGCEEYLYDIMLHTWKKYPEQRPTFETLQWQLD</sequence>
<reference evidence="4 5" key="1">
    <citation type="submission" date="2024-05" db="EMBL/GenBank/DDBJ databases">
        <authorList>
            <person name="Wallberg A."/>
        </authorList>
    </citation>
    <scope>NUCLEOTIDE SEQUENCE [LARGE SCALE GENOMIC DNA]</scope>
</reference>
<evidence type="ECO:0000313" key="5">
    <source>
        <dbReference type="Proteomes" id="UP001497623"/>
    </source>
</evidence>
<dbReference type="PROSITE" id="PS50011">
    <property type="entry name" value="PROTEIN_KINASE_DOM"/>
    <property type="match status" value="2"/>
</dbReference>
<evidence type="ECO:0000256" key="2">
    <source>
        <dbReference type="ARBA" id="ARBA00022840"/>
    </source>
</evidence>
<dbReference type="InterPro" id="IPR050198">
    <property type="entry name" value="Non-receptor_tyrosine_kinases"/>
</dbReference>
<dbReference type="GO" id="GO:0005524">
    <property type="term" value="F:ATP binding"/>
    <property type="evidence" value="ECO:0007669"/>
    <property type="project" value="UniProtKB-KW"/>
</dbReference>
<keyword evidence="5" id="KW-1185">Reference proteome</keyword>
<dbReference type="InterPro" id="IPR000719">
    <property type="entry name" value="Prot_kinase_dom"/>
</dbReference>
<evidence type="ECO:0000259" key="3">
    <source>
        <dbReference type="PROSITE" id="PS50011"/>
    </source>
</evidence>
<dbReference type="GO" id="GO:0002009">
    <property type="term" value="P:morphogenesis of an epithelium"/>
    <property type="evidence" value="ECO:0007669"/>
    <property type="project" value="UniProtKB-ARBA"/>
</dbReference>
<dbReference type="Pfam" id="PF07714">
    <property type="entry name" value="PK_Tyr_Ser-Thr"/>
    <property type="match status" value="2"/>
</dbReference>
<feature type="non-terminal residue" evidence="4">
    <location>
        <position position="1"/>
    </location>
</feature>
<accession>A0AAV2SPQ4</accession>
<feature type="domain" description="Protein kinase" evidence="3">
    <location>
        <begin position="151"/>
        <end position="402"/>
    </location>
</feature>
<dbReference type="PANTHER" id="PTHR24418">
    <property type="entry name" value="TYROSINE-PROTEIN KINASE"/>
    <property type="match status" value="1"/>
</dbReference>
<feature type="non-terminal residue" evidence="4">
    <location>
        <position position="402"/>
    </location>
</feature>
<dbReference type="InterPro" id="IPR011009">
    <property type="entry name" value="Kinase-like_dom_sf"/>
</dbReference>
<dbReference type="EMBL" id="CAXKWB010093260">
    <property type="protein sequence ID" value="CAL4218049.1"/>
    <property type="molecule type" value="Genomic_DNA"/>
</dbReference>
<feature type="domain" description="Protein kinase" evidence="3">
    <location>
        <begin position="1"/>
        <end position="141"/>
    </location>
</feature>
<dbReference type="PROSITE" id="PS00109">
    <property type="entry name" value="PROTEIN_KINASE_TYR"/>
    <property type="match status" value="1"/>
</dbReference>
<dbReference type="InterPro" id="IPR008266">
    <property type="entry name" value="Tyr_kinase_AS"/>
</dbReference>
<dbReference type="SUPFAM" id="SSF56112">
    <property type="entry name" value="Protein kinase-like (PK-like)"/>
    <property type="match status" value="2"/>
</dbReference>
<protein>
    <recommendedName>
        <fullName evidence="3">Protein kinase domain-containing protein</fullName>
    </recommendedName>
</protein>
<name>A0AAV2SPQ4_MEGNR</name>
<evidence type="ECO:0000256" key="1">
    <source>
        <dbReference type="ARBA" id="ARBA00022741"/>
    </source>
</evidence>